<reference evidence="2" key="1">
    <citation type="journal article" date="2015" name="ISME J.">
        <title>Draft Genome Sequence of Streptomyces incarnatus NRRL8089, which Produces the Nucleoside Antibiotic Sinefungin.</title>
        <authorList>
            <person name="Oshima K."/>
            <person name="Hattori M."/>
            <person name="Shimizu H."/>
            <person name="Fukuda K."/>
            <person name="Nemoto M."/>
            <person name="Inagaki K."/>
            <person name="Tamura T."/>
        </authorList>
    </citation>
    <scope>NUCLEOTIDE SEQUENCE</scope>
    <source>
        <strain evidence="2">FACHB-1375</strain>
    </source>
</reference>
<dbReference type="GO" id="GO:0006935">
    <property type="term" value="P:chemotaxis"/>
    <property type="evidence" value="ECO:0007669"/>
    <property type="project" value="InterPro"/>
</dbReference>
<dbReference type="InterPro" id="IPR036061">
    <property type="entry name" value="CheW-like_dom_sf"/>
</dbReference>
<dbReference type="AlphaFoldDB" id="A0A926ZHY2"/>
<organism evidence="2 3">
    <name type="scientific">Aerosakkonema funiforme FACHB-1375</name>
    <dbReference type="NCBI Taxonomy" id="2949571"/>
    <lineage>
        <taxon>Bacteria</taxon>
        <taxon>Bacillati</taxon>
        <taxon>Cyanobacteriota</taxon>
        <taxon>Cyanophyceae</taxon>
        <taxon>Oscillatoriophycideae</taxon>
        <taxon>Aerosakkonematales</taxon>
        <taxon>Aerosakkonemataceae</taxon>
        <taxon>Aerosakkonema</taxon>
    </lineage>
</organism>
<dbReference type="SUPFAM" id="SSF50341">
    <property type="entry name" value="CheW-like"/>
    <property type="match status" value="1"/>
</dbReference>
<dbReference type="Proteomes" id="UP000641646">
    <property type="component" value="Unassembled WGS sequence"/>
</dbReference>
<keyword evidence="3" id="KW-1185">Reference proteome</keyword>
<evidence type="ECO:0000313" key="2">
    <source>
        <dbReference type="EMBL" id="MBD2182677.1"/>
    </source>
</evidence>
<name>A0A926ZHY2_9CYAN</name>
<dbReference type="EMBL" id="JACJPW010000040">
    <property type="protein sequence ID" value="MBD2182677.1"/>
    <property type="molecule type" value="Genomic_DNA"/>
</dbReference>
<feature type="domain" description="CheW-like" evidence="1">
    <location>
        <begin position="26"/>
        <end position="179"/>
    </location>
</feature>
<proteinExistence type="predicted"/>
<sequence>MIDSVKKGSALARVASPPKAPVSSEDEKFLRFQLGTEGKALLPLNIIYQVMRVPGSEILPVPQMPTCVLGIYNWRGEMLWLVDIGQLVGFPTLWEPSAGKGGVGGDLMTIAIQVNDRSLGLVVPQINDIELHDSQQMQVPSMGLFAPEVMPYLQGYLITENSEVLMVLNGEAIAQAPLWQMHRINGEL</sequence>
<dbReference type="RefSeq" id="WP_190465628.1">
    <property type="nucleotide sequence ID" value="NZ_JACJPW010000040.1"/>
</dbReference>
<evidence type="ECO:0000313" key="3">
    <source>
        <dbReference type="Proteomes" id="UP000641646"/>
    </source>
</evidence>
<dbReference type="GO" id="GO:0007165">
    <property type="term" value="P:signal transduction"/>
    <property type="evidence" value="ECO:0007669"/>
    <property type="project" value="InterPro"/>
</dbReference>
<evidence type="ECO:0000259" key="1">
    <source>
        <dbReference type="PROSITE" id="PS50851"/>
    </source>
</evidence>
<accession>A0A926ZHY2</accession>
<gene>
    <name evidence="2" type="ORF">H6G03_16485</name>
</gene>
<reference evidence="2" key="2">
    <citation type="submission" date="2020-08" db="EMBL/GenBank/DDBJ databases">
        <authorList>
            <person name="Chen M."/>
            <person name="Teng W."/>
            <person name="Zhao L."/>
            <person name="Hu C."/>
            <person name="Zhou Y."/>
            <person name="Han B."/>
            <person name="Song L."/>
            <person name="Shu W."/>
        </authorList>
    </citation>
    <scope>NUCLEOTIDE SEQUENCE</scope>
    <source>
        <strain evidence="2">FACHB-1375</strain>
    </source>
</reference>
<dbReference type="Gene3D" id="2.40.50.180">
    <property type="entry name" value="CheA-289, Domain 4"/>
    <property type="match status" value="1"/>
</dbReference>
<dbReference type="SMART" id="SM00260">
    <property type="entry name" value="CheW"/>
    <property type="match status" value="1"/>
</dbReference>
<dbReference type="PROSITE" id="PS50851">
    <property type="entry name" value="CHEW"/>
    <property type="match status" value="1"/>
</dbReference>
<protein>
    <submittedName>
        <fullName evidence="2">Chemotaxis protein CheW</fullName>
    </submittedName>
</protein>
<comment type="caution">
    <text evidence="2">The sequence shown here is derived from an EMBL/GenBank/DDBJ whole genome shotgun (WGS) entry which is preliminary data.</text>
</comment>
<dbReference type="InterPro" id="IPR002545">
    <property type="entry name" value="CheW-lke_dom"/>
</dbReference>
<dbReference type="Pfam" id="PF01584">
    <property type="entry name" value="CheW"/>
    <property type="match status" value="1"/>
</dbReference>